<organism evidence="1 2">
    <name type="scientific">Cryptotermes secundus</name>
    <dbReference type="NCBI Taxonomy" id="105785"/>
    <lineage>
        <taxon>Eukaryota</taxon>
        <taxon>Metazoa</taxon>
        <taxon>Ecdysozoa</taxon>
        <taxon>Arthropoda</taxon>
        <taxon>Hexapoda</taxon>
        <taxon>Insecta</taxon>
        <taxon>Pterygota</taxon>
        <taxon>Neoptera</taxon>
        <taxon>Polyneoptera</taxon>
        <taxon>Dictyoptera</taxon>
        <taxon>Blattodea</taxon>
        <taxon>Blattoidea</taxon>
        <taxon>Termitoidae</taxon>
        <taxon>Kalotermitidae</taxon>
        <taxon>Cryptotermitinae</taxon>
        <taxon>Cryptotermes</taxon>
    </lineage>
</organism>
<protein>
    <submittedName>
        <fullName evidence="1">Uncharacterized protein</fullName>
    </submittedName>
</protein>
<accession>A0A2J7R429</accession>
<comment type="caution">
    <text evidence="1">The sequence shown here is derived from an EMBL/GenBank/DDBJ whole genome shotgun (WGS) entry which is preliminary data.</text>
</comment>
<dbReference type="Proteomes" id="UP000235965">
    <property type="component" value="Unassembled WGS sequence"/>
</dbReference>
<dbReference type="InParanoid" id="A0A2J7R429"/>
<reference evidence="1 2" key="1">
    <citation type="submission" date="2017-12" db="EMBL/GenBank/DDBJ databases">
        <title>Hemimetabolous genomes reveal molecular basis of termite eusociality.</title>
        <authorList>
            <person name="Harrison M.C."/>
            <person name="Jongepier E."/>
            <person name="Robertson H.M."/>
            <person name="Arning N."/>
            <person name="Bitard-Feildel T."/>
            <person name="Chao H."/>
            <person name="Childers C.P."/>
            <person name="Dinh H."/>
            <person name="Doddapaneni H."/>
            <person name="Dugan S."/>
            <person name="Gowin J."/>
            <person name="Greiner C."/>
            <person name="Han Y."/>
            <person name="Hu H."/>
            <person name="Hughes D.S.T."/>
            <person name="Huylmans A.-K."/>
            <person name="Kemena C."/>
            <person name="Kremer L.P.M."/>
            <person name="Lee S.L."/>
            <person name="Lopez-Ezquerra A."/>
            <person name="Mallet L."/>
            <person name="Monroy-Kuhn J.M."/>
            <person name="Moser A."/>
            <person name="Murali S.C."/>
            <person name="Muzny D.M."/>
            <person name="Otani S."/>
            <person name="Piulachs M.-D."/>
            <person name="Poelchau M."/>
            <person name="Qu J."/>
            <person name="Schaub F."/>
            <person name="Wada-Katsumata A."/>
            <person name="Worley K.C."/>
            <person name="Xie Q."/>
            <person name="Ylla G."/>
            <person name="Poulsen M."/>
            <person name="Gibbs R.A."/>
            <person name="Schal C."/>
            <person name="Richards S."/>
            <person name="Belles X."/>
            <person name="Korb J."/>
            <person name="Bornberg-Bauer E."/>
        </authorList>
    </citation>
    <scope>NUCLEOTIDE SEQUENCE [LARGE SCALE GENOMIC DNA]</scope>
    <source>
        <tissue evidence="1">Whole body</tissue>
    </source>
</reference>
<evidence type="ECO:0000313" key="2">
    <source>
        <dbReference type="Proteomes" id="UP000235965"/>
    </source>
</evidence>
<dbReference type="InterPro" id="IPR036397">
    <property type="entry name" value="RNaseH_sf"/>
</dbReference>
<dbReference type="GO" id="GO:0003676">
    <property type="term" value="F:nucleic acid binding"/>
    <property type="evidence" value="ECO:0007669"/>
    <property type="project" value="InterPro"/>
</dbReference>
<dbReference type="Gene3D" id="3.30.420.10">
    <property type="entry name" value="Ribonuclease H-like superfamily/Ribonuclease H"/>
    <property type="match status" value="1"/>
</dbReference>
<evidence type="ECO:0000313" key="1">
    <source>
        <dbReference type="EMBL" id="PNF35601.1"/>
    </source>
</evidence>
<name>A0A2J7R429_9NEOP</name>
<keyword evidence="2" id="KW-1185">Reference proteome</keyword>
<proteinExistence type="predicted"/>
<dbReference type="AlphaFoldDB" id="A0A2J7R429"/>
<sequence length="117" mass="13857">MHCVAAKFVPCLLIDEQEVNHVTVSQDRSNADENFLKNIVTGDEKWAYRYDIKKRLNRCIGWENQSRSNVQVLFIFFYGKGIVQQEFVPRSQRVNGQFYLEVMKCLREAERRKRPKG</sequence>
<gene>
    <name evidence="1" type="ORF">B7P43_G02402</name>
</gene>
<dbReference type="EMBL" id="NEVH01007816">
    <property type="protein sequence ID" value="PNF35601.1"/>
    <property type="molecule type" value="Genomic_DNA"/>
</dbReference>